<keyword evidence="7" id="KW-0496">Mitochondrion</keyword>
<dbReference type="InterPro" id="IPR000131">
    <property type="entry name" value="ATP_synth_F1_gsu"/>
</dbReference>
<evidence type="ECO:0000313" key="13">
    <source>
        <dbReference type="Proteomes" id="UP000261480"/>
    </source>
</evidence>
<evidence type="ECO:0000256" key="6">
    <source>
        <dbReference type="ARBA" id="ARBA00023065"/>
    </source>
</evidence>
<reference evidence="12" key="1">
    <citation type="submission" date="2025-08" db="UniProtKB">
        <authorList>
            <consortium name="Ensembl"/>
        </authorList>
    </citation>
    <scope>IDENTIFICATION</scope>
</reference>
<protein>
    <recommendedName>
        <fullName evidence="11">F-ATPase gamma subunit</fullName>
    </recommendedName>
</protein>
<proteinExistence type="inferred from homology"/>
<dbReference type="SUPFAM" id="SSF52943">
    <property type="entry name" value="ATP synthase (F1-ATPase), gamma subunit"/>
    <property type="match status" value="1"/>
</dbReference>
<organism evidence="12 13">
    <name type="scientific">Poecilia mexicana</name>
    <dbReference type="NCBI Taxonomy" id="48701"/>
    <lineage>
        <taxon>Eukaryota</taxon>
        <taxon>Metazoa</taxon>
        <taxon>Chordata</taxon>
        <taxon>Craniata</taxon>
        <taxon>Vertebrata</taxon>
        <taxon>Euteleostomi</taxon>
        <taxon>Actinopterygii</taxon>
        <taxon>Neopterygii</taxon>
        <taxon>Teleostei</taxon>
        <taxon>Neoteleostei</taxon>
        <taxon>Acanthomorphata</taxon>
        <taxon>Ovalentaria</taxon>
        <taxon>Atherinomorphae</taxon>
        <taxon>Cyprinodontiformes</taxon>
        <taxon>Poeciliidae</taxon>
        <taxon>Poeciliinae</taxon>
        <taxon>Poecilia</taxon>
    </lineage>
</organism>
<reference evidence="12" key="2">
    <citation type="submission" date="2025-09" db="UniProtKB">
        <authorList>
            <consortium name="Ensembl"/>
        </authorList>
    </citation>
    <scope>IDENTIFICATION</scope>
</reference>
<keyword evidence="8" id="KW-0472">Membrane</keyword>
<dbReference type="InterPro" id="IPR035968">
    <property type="entry name" value="ATP_synth_F1_ATPase_gsu"/>
</dbReference>
<evidence type="ECO:0000256" key="10">
    <source>
        <dbReference type="ARBA" id="ARBA00023310"/>
    </source>
</evidence>
<evidence type="ECO:0000256" key="2">
    <source>
        <dbReference type="ARBA" id="ARBA00007681"/>
    </source>
</evidence>
<sequence length="182" mass="19817">MFARTSALVFSPQGQVRNMATLKDTIRLKSIKNIQKITKSMKMVAAAKYARAERQLKPARVYGTGALLYEKADIKAPEDKASKHLIVGVTSDRGLCGAIHSGVAKTIKNEIANLTGAGKEVMVINVGDKLRGLLYTHGKHILLNCKEVGRKPPNFGDASVIAAELLDSGYEFDKGSIIFNRF</sequence>
<dbReference type="AlphaFoldDB" id="A0A3B3WP22"/>
<keyword evidence="9" id="KW-0139">CF(1)</keyword>
<dbReference type="GO" id="GO:0045259">
    <property type="term" value="C:proton-transporting ATP synthase complex"/>
    <property type="evidence" value="ECO:0007669"/>
    <property type="project" value="UniProtKB-KW"/>
</dbReference>
<keyword evidence="4" id="KW-0375">Hydrogen ion transport</keyword>
<keyword evidence="6" id="KW-0406">Ion transport</keyword>
<dbReference type="PANTHER" id="PTHR11693:SF22">
    <property type="entry name" value="ATP SYNTHASE SUBUNIT GAMMA, MITOCHONDRIAL"/>
    <property type="match status" value="1"/>
</dbReference>
<evidence type="ECO:0000256" key="3">
    <source>
        <dbReference type="ARBA" id="ARBA00022448"/>
    </source>
</evidence>
<evidence type="ECO:0000256" key="9">
    <source>
        <dbReference type="ARBA" id="ARBA00023196"/>
    </source>
</evidence>
<keyword evidence="5" id="KW-0999">Mitochondrion inner membrane</keyword>
<evidence type="ECO:0000256" key="1">
    <source>
        <dbReference type="ARBA" id="ARBA00004637"/>
    </source>
</evidence>
<evidence type="ECO:0000256" key="8">
    <source>
        <dbReference type="ARBA" id="ARBA00023136"/>
    </source>
</evidence>
<comment type="subcellular location">
    <subcellularLocation>
        <location evidence="1">Mitochondrion inner membrane</location>
        <topology evidence="1">Peripheral membrane protein</topology>
    </subcellularLocation>
</comment>
<evidence type="ECO:0000256" key="7">
    <source>
        <dbReference type="ARBA" id="ARBA00023128"/>
    </source>
</evidence>
<dbReference type="Pfam" id="PF00231">
    <property type="entry name" value="ATP-synt"/>
    <property type="match status" value="1"/>
</dbReference>
<evidence type="ECO:0000256" key="5">
    <source>
        <dbReference type="ARBA" id="ARBA00022792"/>
    </source>
</evidence>
<dbReference type="PRINTS" id="PR00126">
    <property type="entry name" value="ATPASEGAMMA"/>
</dbReference>
<dbReference type="PANTHER" id="PTHR11693">
    <property type="entry name" value="ATP SYNTHASE GAMMA CHAIN"/>
    <property type="match status" value="1"/>
</dbReference>
<evidence type="ECO:0000256" key="11">
    <source>
        <dbReference type="ARBA" id="ARBA00031066"/>
    </source>
</evidence>
<dbReference type="Gene3D" id="1.10.287.80">
    <property type="entry name" value="ATP synthase, gamma subunit, helix hairpin domain"/>
    <property type="match status" value="1"/>
</dbReference>
<dbReference type="GO" id="GO:0005743">
    <property type="term" value="C:mitochondrial inner membrane"/>
    <property type="evidence" value="ECO:0007669"/>
    <property type="project" value="UniProtKB-SubCell"/>
</dbReference>
<name>A0A3B3WP22_9TELE</name>
<accession>A0A3B3WP22</accession>
<dbReference type="Ensembl" id="ENSPMET00000009151.1">
    <property type="protein sequence ID" value="ENSPMEP00000004457.1"/>
    <property type="gene ID" value="ENSPMEG00000005925.1"/>
</dbReference>
<dbReference type="Gene3D" id="3.40.1380.10">
    <property type="match status" value="1"/>
</dbReference>
<keyword evidence="13" id="KW-1185">Reference proteome</keyword>
<dbReference type="Proteomes" id="UP000261480">
    <property type="component" value="Unplaced"/>
</dbReference>
<evidence type="ECO:0000256" key="4">
    <source>
        <dbReference type="ARBA" id="ARBA00022781"/>
    </source>
</evidence>
<dbReference type="GO" id="GO:0046933">
    <property type="term" value="F:proton-transporting ATP synthase activity, rotational mechanism"/>
    <property type="evidence" value="ECO:0007669"/>
    <property type="project" value="InterPro"/>
</dbReference>
<keyword evidence="10" id="KW-0066">ATP synthesis</keyword>
<dbReference type="FunFam" id="3.40.1380.10:FF:000003">
    <property type="entry name" value="ATP synthase subunit gamma"/>
    <property type="match status" value="1"/>
</dbReference>
<evidence type="ECO:0000313" key="12">
    <source>
        <dbReference type="Ensembl" id="ENSPMEP00000004457.1"/>
    </source>
</evidence>
<comment type="similarity">
    <text evidence="2">Belongs to the ATPase gamma chain family.</text>
</comment>
<keyword evidence="3" id="KW-0813">Transport</keyword>